<feature type="region of interest" description="Disordered" evidence="1">
    <location>
        <begin position="1"/>
        <end position="32"/>
    </location>
</feature>
<keyword evidence="3" id="KW-1185">Reference proteome</keyword>
<feature type="compositionally biased region" description="Basic and acidic residues" evidence="1">
    <location>
        <begin position="232"/>
        <end position="242"/>
    </location>
</feature>
<reference evidence="2 3" key="1">
    <citation type="submission" date="2017-12" db="EMBL/GenBank/DDBJ databases">
        <title>Sequencing, de novo assembly and annotation of complete genome of a new Thraustochytrid species, strain FCC1311.</title>
        <authorList>
            <person name="Sedici K."/>
            <person name="Godart F."/>
            <person name="Aiese Cigliano R."/>
            <person name="Sanseverino W."/>
            <person name="Barakat M."/>
            <person name="Ortet P."/>
            <person name="Marechal E."/>
            <person name="Cagnac O."/>
            <person name="Amato A."/>
        </authorList>
    </citation>
    <scope>NUCLEOTIDE SEQUENCE [LARGE SCALE GENOMIC DNA]</scope>
</reference>
<comment type="caution">
    <text evidence="2">The sequence shown here is derived from an EMBL/GenBank/DDBJ whole genome shotgun (WGS) entry which is preliminary data.</text>
</comment>
<dbReference type="Proteomes" id="UP000241890">
    <property type="component" value="Unassembled WGS sequence"/>
</dbReference>
<proteinExistence type="predicted"/>
<dbReference type="AlphaFoldDB" id="A0A2R5GB31"/>
<feature type="compositionally biased region" description="Basic and acidic residues" evidence="1">
    <location>
        <begin position="1"/>
        <end position="12"/>
    </location>
</feature>
<feature type="compositionally biased region" description="Low complexity" evidence="1">
    <location>
        <begin position="311"/>
        <end position="323"/>
    </location>
</feature>
<feature type="compositionally biased region" description="Polar residues" evidence="1">
    <location>
        <begin position="243"/>
        <end position="256"/>
    </location>
</feature>
<name>A0A2R5GB31_9STRA</name>
<gene>
    <name evidence="2" type="ORF">FCC1311_040182</name>
</gene>
<evidence type="ECO:0000313" key="3">
    <source>
        <dbReference type="Proteomes" id="UP000241890"/>
    </source>
</evidence>
<protein>
    <submittedName>
        <fullName evidence="2">Uncharacterized protein</fullName>
    </submittedName>
</protein>
<feature type="region of interest" description="Disordered" evidence="1">
    <location>
        <begin position="231"/>
        <end position="346"/>
    </location>
</feature>
<feature type="compositionally biased region" description="Acidic residues" evidence="1">
    <location>
        <begin position="270"/>
        <end position="287"/>
    </location>
</feature>
<feature type="compositionally biased region" description="Polar residues" evidence="1">
    <location>
        <begin position="14"/>
        <end position="32"/>
    </location>
</feature>
<feature type="compositionally biased region" description="Low complexity" evidence="1">
    <location>
        <begin position="437"/>
        <end position="448"/>
    </location>
</feature>
<accession>A0A2R5GB31</accession>
<dbReference type="InParanoid" id="A0A2R5GB31"/>
<feature type="compositionally biased region" description="Polar residues" evidence="1">
    <location>
        <begin position="292"/>
        <end position="310"/>
    </location>
</feature>
<sequence length="600" mass="66908">MASTNQRDEWIDTGHQSDNISQENEGSQNTTASAAIRQSIAGESRYRDARVPSDVAGQILHRIHEERKLQHEIAKAALVVEEHKLRMFDKIANEITNGEARELRFENWDWRLRGRNIRIAFSDEENQDARDVEAPIEVYHVRLLRNAEKNCSRLVVDFSTADTARIEARRAAAASREAILSQSADDLAEAAAASREVDVHEEFEDLADDAQRNLHLTREAEHLAYASAAAHDSAKFDGKSENLPDTASPRANTQHSIALPPGASARDTQGADDERDDESSHDNDDELVTPAATKSASSAHDKQLSPSQKRTASSAESAAAETARQVRELDTAPSENEESAVISDDHPSRERLLLAFLKRQGFVLGHVDPPFTIDALLRPGHVYREGTSRREHDYFYVDTDLESALTEFPDLREEFAAFVRAHGGSADTALAKEQKSAESSSRSRNSASTPQTQETAFDNRAARVLFLDMLGPLRCQDYVDYFVARGWALGSLQRRGGRDGSESEILIRPKHRFKVASSVRGQDFVGRENEAELREYILESAAATEDFGRFRIERADSGKRGVFSATTSPSHLPTFFAQLRSKNALKTSRMRLIRMDQRTL</sequence>
<dbReference type="EMBL" id="BEYU01000035">
    <property type="protein sequence ID" value="GBG27795.1"/>
    <property type="molecule type" value="Genomic_DNA"/>
</dbReference>
<evidence type="ECO:0000256" key="1">
    <source>
        <dbReference type="SAM" id="MobiDB-lite"/>
    </source>
</evidence>
<feature type="region of interest" description="Disordered" evidence="1">
    <location>
        <begin position="429"/>
        <end position="454"/>
    </location>
</feature>
<evidence type="ECO:0000313" key="2">
    <source>
        <dbReference type="EMBL" id="GBG27795.1"/>
    </source>
</evidence>
<organism evidence="2 3">
    <name type="scientific">Hondaea fermentalgiana</name>
    <dbReference type="NCBI Taxonomy" id="2315210"/>
    <lineage>
        <taxon>Eukaryota</taxon>
        <taxon>Sar</taxon>
        <taxon>Stramenopiles</taxon>
        <taxon>Bigyra</taxon>
        <taxon>Labyrinthulomycetes</taxon>
        <taxon>Thraustochytrida</taxon>
        <taxon>Thraustochytriidae</taxon>
        <taxon>Hondaea</taxon>
    </lineage>
</organism>